<dbReference type="InterPro" id="IPR001650">
    <property type="entry name" value="Helicase_C-like"/>
</dbReference>
<dbReference type="PROSITE" id="PS50966">
    <property type="entry name" value="ZF_SWIM"/>
    <property type="match status" value="1"/>
</dbReference>
<keyword evidence="7" id="KW-1185">Reference proteome</keyword>
<dbReference type="InterPro" id="IPR014001">
    <property type="entry name" value="Helicase_ATP-bd"/>
</dbReference>
<keyword evidence="6" id="KW-0067">ATP-binding</keyword>
<reference evidence="6 7" key="1">
    <citation type="submission" date="2018-06" db="EMBL/GenBank/DDBJ databases">
        <title>Genome sequencing of Oceanotoga sp. sy52.</title>
        <authorList>
            <person name="Mori K."/>
        </authorList>
    </citation>
    <scope>NUCLEOTIDE SEQUENCE [LARGE SCALE GENOMIC DNA]</scope>
    <source>
        <strain evidence="7">sy52</strain>
    </source>
</reference>
<dbReference type="Pfam" id="PF00176">
    <property type="entry name" value="SNF2-rel_dom"/>
    <property type="match status" value="1"/>
</dbReference>
<dbReference type="GO" id="GO:0008270">
    <property type="term" value="F:zinc ion binding"/>
    <property type="evidence" value="ECO:0007669"/>
    <property type="project" value="UniProtKB-KW"/>
</dbReference>
<dbReference type="AlphaFoldDB" id="A0A7G1GA74"/>
<sequence length="1139" mass="133052">MGKRIIFGKTWWGKKWVEAIKKIDMNTNRLPRGKTYANKKLVLEIKINKEFDIIAKVQGTRPKPYNEKISLKNFLTKEKNKIKELLNSRPDLSSQLIIGVMPEELLSILENEHIYLFPKSWKEIDSHCSCPDWANPCKHLAAVYYIIANEIDKDPFLIFEMHGLKKDELISFAKTNSNIQDKIFIPINTNEKIKEFKEPIVDFSSQIDNIIKMLPNETLFFNGNFNELLFNTVYETTINYIKNLKIKENKSTYFKDTSFKVIYSELNPIIKIKNNPFNKKSKLSFQDLYNNFESIPLTINNFDNEYSVFFKKILSFTYNLVLNKLFIPKPVSISNNEFYIKYNPLTYGLKEYIKYLISILPNNFIVTENESLTMKKDSSIEYIISLILKEIIKKACKDLTFDKLLNTFITDDIYNAEKFEEKQTFNALKNYFEPFYLKNIRYSLLIKIYPFIKDHYVMELYVQDKKDPLKEGIPLNKFLSLKKYEKFKIDIVKQIGFISSKSYDGAKILKNESVQITPKELSDFFTNTLPVLELFNVDIILPKEMKKILTPSAILQVKTDKNIKSYINLNELIKFEWKIALGDTTISYDEFLKLTKKSKGIIKFKDMYIKIEPEKLLKILKKIDEDININSQYELMSALLTEELNGIKLFFDDEVKKILENLKKPKNIRQPSSLNATLRTYQKKGYRWLYTNSENGFGCCLADDMGLGKTIQTISLLLKQKELKKLKSPALIICPTSLIGNWENELTKFAPLLKYHIYYGGARELKENVDVLITSYGLIRRDVENFKKINWSYIVIDEAQNIKNPNTKQTKSVKSLNGNKKIALTGTPIENKLLELWSIFDFLMPGYLGKNETFKNNVAKPIEKFNDISKMENLKKIITPFILRRLKTDKSIIKDLPEKIIFDQYVYLKPQQIALYKETLNLVDEILKSSGIEKKGMILKLITSLKQICNHPSQYLKSSEAESNDSGKTEKLISILNNILESNEKVLIFTQYKEMGIILEKLIKKELKTNSLFFYGSLSRKQRDQMVEDFQTKHQFPIMIISLKAGGTGLNLTNASHVIHYDLWWNPAVENQATDRAYRIGQKKNVIVHRMITKNTFEEKINEILKSKNELSKNILNFSEKWITEFSDKELKEIFKLKL</sequence>
<keyword evidence="1" id="KW-0378">Hydrolase</keyword>
<dbReference type="GO" id="GO:0004386">
    <property type="term" value="F:helicase activity"/>
    <property type="evidence" value="ECO:0007669"/>
    <property type="project" value="UniProtKB-KW"/>
</dbReference>
<dbReference type="PROSITE" id="PS51194">
    <property type="entry name" value="HELICASE_CTER"/>
    <property type="match status" value="1"/>
</dbReference>
<dbReference type="InterPro" id="IPR022138">
    <property type="entry name" value="DUF3670"/>
</dbReference>
<dbReference type="EMBL" id="AP018712">
    <property type="protein sequence ID" value="BBE31022.1"/>
    <property type="molecule type" value="Genomic_DNA"/>
</dbReference>
<dbReference type="GO" id="GO:0005524">
    <property type="term" value="F:ATP binding"/>
    <property type="evidence" value="ECO:0007669"/>
    <property type="project" value="InterPro"/>
</dbReference>
<keyword evidence="2" id="KW-0862">Zinc</keyword>
<dbReference type="GO" id="GO:0016787">
    <property type="term" value="F:hydrolase activity"/>
    <property type="evidence" value="ECO:0007669"/>
    <property type="project" value="UniProtKB-KW"/>
</dbReference>
<dbReference type="InterPro" id="IPR007527">
    <property type="entry name" value="Znf_SWIM"/>
</dbReference>
<dbReference type="Pfam" id="PF00271">
    <property type="entry name" value="Helicase_C"/>
    <property type="match status" value="1"/>
</dbReference>
<dbReference type="InterPro" id="IPR049730">
    <property type="entry name" value="SNF2/RAD54-like_C"/>
</dbReference>
<dbReference type="SUPFAM" id="SSF52540">
    <property type="entry name" value="P-loop containing nucleoside triphosphate hydrolases"/>
    <property type="match status" value="2"/>
</dbReference>
<keyword evidence="6" id="KW-0547">Nucleotide-binding</keyword>
<name>A0A7G1GA74_9BACT</name>
<dbReference type="RefSeq" id="WP_190613326.1">
    <property type="nucleotide sequence ID" value="NZ_AP018712.1"/>
</dbReference>
<dbReference type="Pfam" id="PF04434">
    <property type="entry name" value="SWIM"/>
    <property type="match status" value="1"/>
</dbReference>
<dbReference type="InterPro" id="IPR038718">
    <property type="entry name" value="SNF2-like_sf"/>
</dbReference>
<accession>A0A7G1GA74</accession>
<dbReference type="SMART" id="SM00487">
    <property type="entry name" value="DEXDc"/>
    <property type="match status" value="1"/>
</dbReference>
<keyword evidence="2" id="KW-0479">Metal-binding</keyword>
<dbReference type="Pfam" id="PF12419">
    <property type="entry name" value="DUF3670"/>
    <property type="match status" value="1"/>
</dbReference>
<dbReference type="PROSITE" id="PS51192">
    <property type="entry name" value="HELICASE_ATP_BIND_1"/>
    <property type="match status" value="1"/>
</dbReference>
<dbReference type="KEGG" id="ocy:OSSY52_11630"/>
<organism evidence="6 7">
    <name type="scientific">Tepiditoga spiralis</name>
    <dbReference type="NCBI Taxonomy" id="2108365"/>
    <lineage>
        <taxon>Bacteria</taxon>
        <taxon>Thermotogati</taxon>
        <taxon>Thermotogota</taxon>
        <taxon>Thermotogae</taxon>
        <taxon>Petrotogales</taxon>
        <taxon>Petrotogaceae</taxon>
        <taxon>Tepiditoga</taxon>
    </lineage>
</organism>
<feature type="domain" description="Helicase ATP-binding" evidence="4">
    <location>
        <begin position="690"/>
        <end position="846"/>
    </location>
</feature>
<dbReference type="Proteomes" id="UP000516361">
    <property type="component" value="Chromosome"/>
</dbReference>
<dbReference type="InterPro" id="IPR000330">
    <property type="entry name" value="SNF2_N"/>
</dbReference>
<dbReference type="CDD" id="cd18793">
    <property type="entry name" value="SF2_C_SNF"/>
    <property type="match status" value="1"/>
</dbReference>
<evidence type="ECO:0000256" key="1">
    <source>
        <dbReference type="ARBA" id="ARBA00022801"/>
    </source>
</evidence>
<dbReference type="PANTHER" id="PTHR10799">
    <property type="entry name" value="SNF2/RAD54 HELICASE FAMILY"/>
    <property type="match status" value="1"/>
</dbReference>
<feature type="domain" description="Helicase C-terminal" evidence="5">
    <location>
        <begin position="971"/>
        <end position="1124"/>
    </location>
</feature>
<keyword evidence="6" id="KW-0347">Helicase</keyword>
<evidence type="ECO:0000313" key="6">
    <source>
        <dbReference type="EMBL" id="BBE31022.1"/>
    </source>
</evidence>
<dbReference type="SMART" id="SM00490">
    <property type="entry name" value="HELICc"/>
    <property type="match status" value="1"/>
</dbReference>
<dbReference type="Gene3D" id="3.40.50.300">
    <property type="entry name" value="P-loop containing nucleotide triphosphate hydrolases"/>
    <property type="match status" value="1"/>
</dbReference>
<evidence type="ECO:0000259" key="3">
    <source>
        <dbReference type="PROSITE" id="PS50966"/>
    </source>
</evidence>
<dbReference type="FunCoup" id="A0A7G1GA74">
    <property type="interactions" value="212"/>
</dbReference>
<evidence type="ECO:0000259" key="4">
    <source>
        <dbReference type="PROSITE" id="PS51192"/>
    </source>
</evidence>
<evidence type="ECO:0000313" key="7">
    <source>
        <dbReference type="Proteomes" id="UP000516361"/>
    </source>
</evidence>
<dbReference type="InterPro" id="IPR027417">
    <property type="entry name" value="P-loop_NTPase"/>
</dbReference>
<evidence type="ECO:0000256" key="2">
    <source>
        <dbReference type="PROSITE-ProRule" id="PRU00325"/>
    </source>
</evidence>
<proteinExistence type="predicted"/>
<dbReference type="Gene3D" id="3.40.50.10810">
    <property type="entry name" value="Tandem AAA-ATPase domain"/>
    <property type="match status" value="1"/>
</dbReference>
<gene>
    <name evidence="6" type="ORF">OSSY52_11630</name>
</gene>
<keyword evidence="2" id="KW-0863">Zinc-finger</keyword>
<feature type="domain" description="SWIM-type" evidence="3">
    <location>
        <begin position="115"/>
        <end position="148"/>
    </location>
</feature>
<protein>
    <submittedName>
        <fullName evidence="6">Helicase</fullName>
    </submittedName>
</protein>
<dbReference type="CDD" id="cd18012">
    <property type="entry name" value="DEXQc_arch_SWI2_SNF2"/>
    <property type="match status" value="1"/>
</dbReference>
<evidence type="ECO:0000259" key="5">
    <source>
        <dbReference type="PROSITE" id="PS51194"/>
    </source>
</evidence>
<dbReference type="InParanoid" id="A0A7G1GA74"/>